<organism evidence="4 5">
    <name type="scientific">Allokutzneria oryzae</name>
    <dbReference type="NCBI Taxonomy" id="1378989"/>
    <lineage>
        <taxon>Bacteria</taxon>
        <taxon>Bacillati</taxon>
        <taxon>Actinomycetota</taxon>
        <taxon>Actinomycetes</taxon>
        <taxon>Pseudonocardiales</taxon>
        <taxon>Pseudonocardiaceae</taxon>
        <taxon>Allokutzneria</taxon>
    </lineage>
</organism>
<evidence type="ECO:0000313" key="5">
    <source>
        <dbReference type="Proteomes" id="UP001589693"/>
    </source>
</evidence>
<dbReference type="Proteomes" id="UP001589693">
    <property type="component" value="Unassembled WGS sequence"/>
</dbReference>
<keyword evidence="1 2" id="KW-0238">DNA-binding</keyword>
<dbReference type="PROSITE" id="PS50935">
    <property type="entry name" value="SSB"/>
    <property type="match status" value="1"/>
</dbReference>
<dbReference type="GO" id="GO:0003677">
    <property type="term" value="F:DNA binding"/>
    <property type="evidence" value="ECO:0007669"/>
    <property type="project" value="UniProtKB-KW"/>
</dbReference>
<protein>
    <recommendedName>
        <fullName evidence="2 3">Single-stranded DNA-binding protein</fullName>
        <shortName evidence="2">SSB</shortName>
    </recommendedName>
</protein>
<dbReference type="InterPro" id="IPR012340">
    <property type="entry name" value="NA-bd_OB-fold"/>
</dbReference>
<dbReference type="Pfam" id="PF00436">
    <property type="entry name" value="SSB"/>
    <property type="match status" value="1"/>
</dbReference>
<dbReference type="Gene3D" id="2.40.50.140">
    <property type="entry name" value="Nucleic acid-binding proteins"/>
    <property type="match status" value="1"/>
</dbReference>
<dbReference type="NCBIfam" id="TIGR00621">
    <property type="entry name" value="ssb"/>
    <property type="match status" value="1"/>
</dbReference>
<sequence length="157" mass="16850">MNEAKTTVIGNVVTDPVRRTTRSGANVVGFRVASTRRRLDKATGEWVDADQLFLSVQCWGELGAGVAHSLHKGDPVIVSGRLRTREWEADGQRRSVVELEADAVGPDLARSTARVRRVRRGGIVDPDGQGPAADGVVELREPGDVEVPEAAGSLYPV</sequence>
<dbReference type="RefSeq" id="WP_377862232.1">
    <property type="nucleotide sequence ID" value="NZ_JBHLZU010000033.1"/>
</dbReference>
<proteinExistence type="inferred from homology"/>
<evidence type="ECO:0000313" key="4">
    <source>
        <dbReference type="EMBL" id="MFB9909355.1"/>
    </source>
</evidence>
<dbReference type="EMBL" id="JBHLZU010000033">
    <property type="protein sequence ID" value="MFB9909355.1"/>
    <property type="molecule type" value="Genomic_DNA"/>
</dbReference>
<evidence type="ECO:0000256" key="3">
    <source>
        <dbReference type="RuleBase" id="RU000524"/>
    </source>
</evidence>
<dbReference type="PANTHER" id="PTHR10302">
    <property type="entry name" value="SINGLE-STRANDED DNA-BINDING PROTEIN"/>
    <property type="match status" value="1"/>
</dbReference>
<comment type="caution">
    <text evidence="2">Lacks conserved residue(s) required for the propagation of feature annotation.</text>
</comment>
<dbReference type="CDD" id="cd04496">
    <property type="entry name" value="SSB_OBF"/>
    <property type="match status" value="1"/>
</dbReference>
<dbReference type="InterPro" id="IPR011344">
    <property type="entry name" value="ssDNA-bd"/>
</dbReference>
<evidence type="ECO:0000256" key="2">
    <source>
        <dbReference type="HAMAP-Rule" id="MF_00984"/>
    </source>
</evidence>
<dbReference type="SUPFAM" id="SSF50249">
    <property type="entry name" value="Nucleic acid-binding proteins"/>
    <property type="match status" value="1"/>
</dbReference>
<comment type="subunit">
    <text evidence="2">Homotetramer.</text>
</comment>
<comment type="caution">
    <text evidence="4">The sequence shown here is derived from an EMBL/GenBank/DDBJ whole genome shotgun (WGS) entry which is preliminary data.</text>
</comment>
<name>A0ABV6A845_9PSEU</name>
<reference evidence="4 5" key="1">
    <citation type="submission" date="2024-09" db="EMBL/GenBank/DDBJ databases">
        <authorList>
            <person name="Sun Q."/>
            <person name="Mori K."/>
        </authorList>
    </citation>
    <scope>NUCLEOTIDE SEQUENCE [LARGE SCALE GENOMIC DNA]</scope>
    <source>
        <strain evidence="4 5">TBRC 7907</strain>
    </source>
</reference>
<dbReference type="HAMAP" id="MF_00984">
    <property type="entry name" value="SSB"/>
    <property type="match status" value="1"/>
</dbReference>
<keyword evidence="5" id="KW-1185">Reference proteome</keyword>
<dbReference type="PANTHER" id="PTHR10302:SF27">
    <property type="entry name" value="SINGLE-STRANDED DNA-BINDING PROTEIN"/>
    <property type="match status" value="1"/>
</dbReference>
<evidence type="ECO:0000256" key="1">
    <source>
        <dbReference type="ARBA" id="ARBA00023125"/>
    </source>
</evidence>
<gene>
    <name evidence="4" type="primary">ssb</name>
    <name evidence="4" type="ORF">ACFFQA_35930</name>
</gene>
<dbReference type="InterPro" id="IPR000424">
    <property type="entry name" value="Primosome_PriB/ssb"/>
</dbReference>
<accession>A0ABV6A845</accession>